<evidence type="ECO:0000313" key="1">
    <source>
        <dbReference type="Proteomes" id="UP000887579"/>
    </source>
</evidence>
<organism evidence="1 2">
    <name type="scientific">Panagrolaimus sp. ES5</name>
    <dbReference type="NCBI Taxonomy" id="591445"/>
    <lineage>
        <taxon>Eukaryota</taxon>
        <taxon>Metazoa</taxon>
        <taxon>Ecdysozoa</taxon>
        <taxon>Nematoda</taxon>
        <taxon>Chromadorea</taxon>
        <taxon>Rhabditida</taxon>
        <taxon>Tylenchina</taxon>
        <taxon>Panagrolaimomorpha</taxon>
        <taxon>Panagrolaimoidea</taxon>
        <taxon>Panagrolaimidae</taxon>
        <taxon>Panagrolaimus</taxon>
    </lineage>
</organism>
<name>A0AC34GZI7_9BILA</name>
<protein>
    <submittedName>
        <fullName evidence="2">Sidekick</fullName>
    </submittedName>
</protein>
<evidence type="ECO:0000313" key="2">
    <source>
        <dbReference type="WBParaSite" id="ES5_v2.g9985.t1"/>
    </source>
</evidence>
<proteinExistence type="predicted"/>
<dbReference type="WBParaSite" id="ES5_v2.g9985.t1">
    <property type="protein sequence ID" value="ES5_v2.g9985.t1"/>
    <property type="gene ID" value="ES5_v2.g9985"/>
</dbReference>
<accession>A0AC34GZI7</accession>
<sequence length="2137" mass="239237">MAMCRKNFDIRIAIKRRKRLSLDVLFISTIFLALFDLTLSINAQLITGRPPSFTQFDNQNLIIPEGGNIDLKCPLTFDGFDIEWFKNSETIQKTGAQLNLITVTRNDSGEYQCFASNGIGGAFSPAVNVTVLYLDAFDEEDESFYTQIVSPADYFLLQPPNLIASPLLKVSWRWLFEGHEIFINDTHYISTSGDLIILKAQGHFGSYQLEADSEKGAAFSEKYTINEGKGFSPSPEFSIVLRPKDVTVNAEASPSATFECVPSLYGRYPAEIKWMLDGEALIIDEREIRTEHSNRRLVISNVMGLVKRGIHSAKIRCEAKSAEENLIQFAEAHLEIIEKPEINRQLFPSEASYALGSSTMLECKTTKAWPRARFQWFFNKEKVRTEIPRTNPRYTTTSTTLTVHQTKKTDNGVYTCLATSNGLSSEASARLIVSGSTLLEYGPSNQSILIGSNVHIPCKISDEFSKRTDLWTSWTRNGIEIPATGDAMRRISINGGNLIINQVGPDNIGLYTCTVRSVNGEEESSSGWLKIIEKPSMPQNVHASLVNDTVPAKIRVTWRPGFDGNSPIIRHSIEMRTFGATTNLWSEWETVVENVPSELCCTSLIDNIKPSSTAEFRVISFNRYGPGKASRNSENITMPQQPPAAAPRNVVASARSSTSVMVQWQPPPSDQWNGEILGYHIRYRLAGYATADWNAKNISNEHARNSLIEPLITWREYEIQVAAYNDRGLGVYSKPYEVTTLEGVPMQAPQNVHIQVINSTNIKVFFDPPDQQMIPGVNLGYKIDIWKGAAHVRQPYRTVRVFPELTRIDEEIGNLEKFGHYNVTTVCYTSPGDGPSSDPIEVITDEDIPGPVASIDFDQVMSDSVIVQWEPPIEANGKLLTYIIRHWEDQKPEEKFTSDIDATKNELTIDNLKPSTKYSIDIQAVTKVGAGPRVEADFESGVPPELPGKPTSLAISDVGPRSVVIQFVPGFDGHSFIKKWHVEACIGSSSIFTEIFNISAPKARSFVVEGLRPYTKYKLRLIAENVRGRGGPSDSSRVFQTRQTEPENAPEKLFAEPVSDNQISLVWTPLMSSHWNGDPSGYLIRYRAATGNKNDNETSLEVNDGIEWKEIRASNPKASELTLTGLRPFTSYHIKIHAENTFGKSQPSETVFTTTYESVPSGAPTVVEAELDKTKNSVVVNWNDVEEKHRNGIIMGYIVRMVPDEAQLRQSHTRVVEVIGAEQHSVKIEDLRPFTEYRIFVVAYTIVGEGPQNSNPPLIVTPEAVPEEPSSLAFDFANSNEVRFKWMPPLNSNGKILAYEIRHWKYGHEKEAATTKVPYSVFGFSASHLTPNTTYLFGVKAETSVGWGPEEIAAVYTSGIKNPPPVPPAPRQHSNKPPTSNEIWIEWNINKYNNRELNFEDAPIRWISLDYRKENDEKWTTYSPWLSPSKNEYQFTHLSPNTAYSFRIRFTSDLSDSVWSAESEWIKTLEAAPSKPPQKLQASPYESSSIMLQFSPPDRQSWNSIALGYRIIYRVYPSNDTFKTIEISPSEEIPANNQIQHLVQKLASFHHYVVQVQSFNSYGNSIPSRPAFVYVGYSIPKQRIQNLIAEPLSSTSLKIRWDEWQNSDDDVISGYRIRYAPLLSVMSAEIENEANGGESTEEIVISERNEIILTDLRKYQEYQISVAGYNRAGEGQSTPVRIRTLEDLPGPVEKLDFKDILLDSVNVSWTPPQQPNGRILNYVVRFRTYKPAVGYQNDVTQKTSLNYYMATNLEENSTYFFTIQAENSAGPGVETFDNVTIGYNNGAPDSPSKPTFASEPSSFILYWKDGVPATIPDDPFYTKWWFIAAVGGAILFVVFIFIALLCLTNGNKRYKGDKRPSFDSLQLADGGIVSYELRQSKNKQVRRTNEIPPRPETHTSWISNDQIRDPLSNQCYGSIASGVDGAGSRANSVYRALATDNLPQQPNRHGNYAPYSTGVPNIVAGYASRTNLSDSNNQKSPVYRLSDYGTSHLVNDRNFPYNDEQDFAYGDRKDNEDEDDANASTDNFARHYQVANGNEDIYRATWRRTKEQAQQQQAHLRSPLPPPPAVPISRPPKLSEMSADTSISDSSSQTNGLAPGISLRALFPQTNHSDRNSSGPHTPLGGASSVNGFSSFV</sequence>
<reference evidence="2" key="1">
    <citation type="submission" date="2022-11" db="UniProtKB">
        <authorList>
            <consortium name="WormBaseParasite"/>
        </authorList>
    </citation>
    <scope>IDENTIFICATION</scope>
</reference>
<dbReference type="Proteomes" id="UP000887579">
    <property type="component" value="Unplaced"/>
</dbReference>